<dbReference type="InterPro" id="IPR008271">
    <property type="entry name" value="Ser/Thr_kinase_AS"/>
</dbReference>
<evidence type="ECO:0000256" key="5">
    <source>
        <dbReference type="PROSITE-ProRule" id="PRU10141"/>
    </source>
</evidence>
<dbReference type="SMART" id="SM00220">
    <property type="entry name" value="S_TKc"/>
    <property type="match status" value="1"/>
</dbReference>
<dbReference type="CDD" id="cd14014">
    <property type="entry name" value="STKc_PknB_like"/>
    <property type="match status" value="1"/>
</dbReference>
<keyword evidence="8" id="KW-1185">Reference proteome</keyword>
<keyword evidence="1" id="KW-0808">Transferase</keyword>
<dbReference type="PANTHER" id="PTHR43289">
    <property type="entry name" value="MITOGEN-ACTIVATED PROTEIN KINASE KINASE KINASE 20-RELATED"/>
    <property type="match status" value="1"/>
</dbReference>
<keyword evidence="2 5" id="KW-0547">Nucleotide-binding</keyword>
<evidence type="ECO:0000259" key="6">
    <source>
        <dbReference type="PROSITE" id="PS50011"/>
    </source>
</evidence>
<dbReference type="RefSeq" id="WP_073608311.1">
    <property type="nucleotide sequence ID" value="NZ_MRCG01000006.1"/>
</dbReference>
<evidence type="ECO:0000256" key="4">
    <source>
        <dbReference type="ARBA" id="ARBA00022840"/>
    </source>
</evidence>
<dbReference type="InterPro" id="IPR011009">
    <property type="entry name" value="Kinase-like_dom_sf"/>
</dbReference>
<keyword evidence="4 5" id="KW-0067">ATP-binding</keyword>
<dbReference type="Gene3D" id="1.10.510.10">
    <property type="entry name" value="Transferase(Phosphotransferase) domain 1"/>
    <property type="match status" value="1"/>
</dbReference>
<dbReference type="InterPro" id="IPR017441">
    <property type="entry name" value="Protein_kinase_ATP_BS"/>
</dbReference>
<dbReference type="SUPFAM" id="SSF56112">
    <property type="entry name" value="Protein kinase-like (PK-like)"/>
    <property type="match status" value="1"/>
</dbReference>
<dbReference type="AlphaFoldDB" id="A0A1U7J6D4"/>
<accession>A0A1U7J6D4</accession>
<dbReference type="GO" id="GO:0005524">
    <property type="term" value="F:ATP binding"/>
    <property type="evidence" value="ECO:0007669"/>
    <property type="project" value="UniProtKB-UniRule"/>
</dbReference>
<dbReference type="GO" id="GO:0004674">
    <property type="term" value="F:protein serine/threonine kinase activity"/>
    <property type="evidence" value="ECO:0007669"/>
    <property type="project" value="TreeGrafter"/>
</dbReference>
<reference evidence="7 8" key="1">
    <citation type="submission" date="2016-11" db="EMBL/GenBank/DDBJ databases">
        <title>Draft Genome Sequences of Nine Cyanobacterial Strains from Diverse Habitats.</title>
        <authorList>
            <person name="Zhu T."/>
            <person name="Hou S."/>
            <person name="Lu X."/>
            <person name="Hess W.R."/>
        </authorList>
    </citation>
    <scope>NUCLEOTIDE SEQUENCE [LARGE SCALE GENOMIC DNA]</scope>
    <source>
        <strain evidence="7 8">NIES-30</strain>
    </source>
</reference>
<protein>
    <recommendedName>
        <fullName evidence="6">Protein kinase domain-containing protein</fullName>
    </recommendedName>
</protein>
<dbReference type="PANTHER" id="PTHR43289:SF34">
    <property type="entry name" value="SERINE_THREONINE-PROTEIN KINASE YBDM-RELATED"/>
    <property type="match status" value="1"/>
</dbReference>
<dbReference type="PROSITE" id="PS50011">
    <property type="entry name" value="PROTEIN_KINASE_DOM"/>
    <property type="match status" value="1"/>
</dbReference>
<gene>
    <name evidence="7" type="ORF">NIES30_10165</name>
</gene>
<evidence type="ECO:0000313" key="7">
    <source>
        <dbReference type="EMBL" id="OKH48383.1"/>
    </source>
</evidence>
<comment type="caution">
    <text evidence="7">The sequence shown here is derived from an EMBL/GenBank/DDBJ whole genome shotgun (WGS) entry which is preliminary data.</text>
</comment>
<sequence length="233" mass="25990">MADSNLGCKLANRYELLEPLGQGSMGRVYLAEDLLLGSVKVAIKLLSQTLPGEKMRERFMQEAMTCAQLGQKSIHVVRVTDYGVSDEGVPFYVMEYLQGQSLSHLLNLQPLPMPRFLGLIRQICLGLQTAHEGIILKTQPEPVPIIHRDIKPSNIMIVQDPALLISSMICPPNPPILGEPDNLKVPQNWGVGEPMQQPLLLQIHSSIQQRPRPYPRGAGEDLRLWHCQTHAGR</sequence>
<dbReference type="Proteomes" id="UP000185557">
    <property type="component" value="Unassembled WGS sequence"/>
</dbReference>
<evidence type="ECO:0000256" key="1">
    <source>
        <dbReference type="ARBA" id="ARBA00022679"/>
    </source>
</evidence>
<evidence type="ECO:0000313" key="8">
    <source>
        <dbReference type="Proteomes" id="UP000185557"/>
    </source>
</evidence>
<organism evidence="7 8">
    <name type="scientific">Phormidium tenue NIES-30</name>
    <dbReference type="NCBI Taxonomy" id="549789"/>
    <lineage>
        <taxon>Bacteria</taxon>
        <taxon>Bacillati</taxon>
        <taxon>Cyanobacteriota</taxon>
        <taxon>Cyanophyceae</taxon>
        <taxon>Oscillatoriophycideae</taxon>
        <taxon>Oscillatoriales</taxon>
        <taxon>Oscillatoriaceae</taxon>
        <taxon>Phormidium</taxon>
    </lineage>
</organism>
<dbReference type="STRING" id="549789.NIES30_10165"/>
<feature type="domain" description="Protein kinase" evidence="6">
    <location>
        <begin position="14"/>
        <end position="233"/>
    </location>
</feature>
<dbReference type="Pfam" id="PF00069">
    <property type="entry name" value="Pkinase"/>
    <property type="match status" value="1"/>
</dbReference>
<feature type="binding site" evidence="5">
    <location>
        <position position="44"/>
    </location>
    <ligand>
        <name>ATP</name>
        <dbReference type="ChEBI" id="CHEBI:30616"/>
    </ligand>
</feature>
<dbReference type="InterPro" id="IPR000719">
    <property type="entry name" value="Prot_kinase_dom"/>
</dbReference>
<evidence type="ECO:0000256" key="3">
    <source>
        <dbReference type="ARBA" id="ARBA00022777"/>
    </source>
</evidence>
<dbReference type="PROSITE" id="PS00107">
    <property type="entry name" value="PROTEIN_KINASE_ATP"/>
    <property type="match status" value="1"/>
</dbReference>
<dbReference type="EMBL" id="MRCG01000006">
    <property type="protein sequence ID" value="OKH48383.1"/>
    <property type="molecule type" value="Genomic_DNA"/>
</dbReference>
<dbReference type="PROSITE" id="PS00108">
    <property type="entry name" value="PROTEIN_KINASE_ST"/>
    <property type="match status" value="1"/>
</dbReference>
<evidence type="ECO:0000256" key="2">
    <source>
        <dbReference type="ARBA" id="ARBA00022741"/>
    </source>
</evidence>
<keyword evidence="3" id="KW-0418">Kinase</keyword>
<dbReference type="Gene3D" id="3.30.200.20">
    <property type="entry name" value="Phosphorylase Kinase, domain 1"/>
    <property type="match status" value="1"/>
</dbReference>
<name>A0A1U7J6D4_9CYAN</name>
<proteinExistence type="predicted"/>